<accession>A0AA40B011</accession>
<dbReference type="AlphaFoldDB" id="A0AA40B011"/>
<evidence type="ECO:0000256" key="2">
    <source>
        <dbReference type="ARBA" id="ARBA00004613"/>
    </source>
</evidence>
<evidence type="ECO:0000256" key="5">
    <source>
        <dbReference type="ARBA" id="ARBA00022622"/>
    </source>
</evidence>
<organism evidence="13 14">
    <name type="scientific">Lasiosphaeris hirsuta</name>
    <dbReference type="NCBI Taxonomy" id="260670"/>
    <lineage>
        <taxon>Eukaryota</taxon>
        <taxon>Fungi</taxon>
        <taxon>Dikarya</taxon>
        <taxon>Ascomycota</taxon>
        <taxon>Pezizomycotina</taxon>
        <taxon>Sordariomycetes</taxon>
        <taxon>Sordariomycetidae</taxon>
        <taxon>Sordariales</taxon>
        <taxon>Lasiosphaeriaceae</taxon>
        <taxon>Lasiosphaeris</taxon>
    </lineage>
</organism>
<dbReference type="Pfam" id="PF05730">
    <property type="entry name" value="CFEM"/>
    <property type="match status" value="1"/>
</dbReference>
<feature type="signal peptide" evidence="11">
    <location>
        <begin position="1"/>
        <end position="17"/>
    </location>
</feature>
<keyword evidence="9" id="KW-0408">Iron</keyword>
<evidence type="ECO:0000256" key="10">
    <source>
        <dbReference type="SAM" id="MobiDB-lite"/>
    </source>
</evidence>
<comment type="subcellular location">
    <subcellularLocation>
        <location evidence="1">Membrane</location>
        <topology evidence="1">Lipid-anchor</topology>
        <topology evidence="1">GPI-anchor</topology>
    </subcellularLocation>
    <subcellularLocation>
        <location evidence="2">Secreted</location>
    </subcellularLocation>
</comment>
<keyword evidence="8" id="KW-0449">Lipoprotein</keyword>
<dbReference type="GO" id="GO:0046872">
    <property type="term" value="F:metal ion binding"/>
    <property type="evidence" value="ECO:0007669"/>
    <property type="project" value="UniProtKB-UniRule"/>
</dbReference>
<evidence type="ECO:0000256" key="1">
    <source>
        <dbReference type="ARBA" id="ARBA00004589"/>
    </source>
</evidence>
<evidence type="ECO:0000313" key="14">
    <source>
        <dbReference type="Proteomes" id="UP001172102"/>
    </source>
</evidence>
<feature type="compositionally biased region" description="Low complexity" evidence="10">
    <location>
        <begin position="159"/>
        <end position="174"/>
    </location>
</feature>
<keyword evidence="14" id="KW-1185">Reference proteome</keyword>
<keyword evidence="5" id="KW-0325">Glycoprotein</keyword>
<evidence type="ECO:0000259" key="12">
    <source>
        <dbReference type="PROSITE" id="PS52012"/>
    </source>
</evidence>
<feature type="domain" description="CFEM" evidence="12">
    <location>
        <begin position="31"/>
        <end position="157"/>
    </location>
</feature>
<keyword evidence="5" id="KW-0472">Membrane</keyword>
<feature type="binding site" description="axial binding residue" evidence="9">
    <location>
        <position position="77"/>
    </location>
    <ligand>
        <name>heme</name>
        <dbReference type="ChEBI" id="CHEBI:30413"/>
    </ligand>
    <ligandPart>
        <name>Fe</name>
        <dbReference type="ChEBI" id="CHEBI:18248"/>
    </ligandPart>
</feature>
<evidence type="ECO:0000256" key="6">
    <source>
        <dbReference type="ARBA" id="ARBA00022729"/>
    </source>
</evidence>
<evidence type="ECO:0000256" key="4">
    <source>
        <dbReference type="ARBA" id="ARBA00022525"/>
    </source>
</evidence>
<keyword evidence="7 9" id="KW-1015">Disulfide bond</keyword>
<evidence type="ECO:0000256" key="3">
    <source>
        <dbReference type="ARBA" id="ARBA00010031"/>
    </source>
</evidence>
<evidence type="ECO:0000256" key="8">
    <source>
        <dbReference type="ARBA" id="ARBA00023288"/>
    </source>
</evidence>
<sequence>MHLQLATLAALSTLTLAQLSTSTLSIPSISTPSVTIATVPNPLPTGTSLPSLVSQLPACAVPCFDTAARQVSCTPTDFSCLCRSDKTTSFSINMASCLGGVTLFGDDKDDEAKDECDDLDDLAALAGKICAAVAAGPAQSDLAAATTAVSQALARASATGSGAAPSSTSASGRPNEAGRGVDRASTGMLAVVAAYAVLVL</sequence>
<dbReference type="InterPro" id="IPR008427">
    <property type="entry name" value="Extracellular_membr_CFEM_dom"/>
</dbReference>
<keyword evidence="9" id="KW-0479">Metal-binding</keyword>
<evidence type="ECO:0000313" key="13">
    <source>
        <dbReference type="EMBL" id="KAK0725141.1"/>
    </source>
</evidence>
<evidence type="ECO:0000256" key="11">
    <source>
        <dbReference type="SAM" id="SignalP"/>
    </source>
</evidence>
<feature type="disulfide bond" evidence="9">
    <location>
        <begin position="73"/>
        <end position="80"/>
    </location>
</feature>
<dbReference type="GO" id="GO:0098552">
    <property type="term" value="C:side of membrane"/>
    <property type="evidence" value="ECO:0007669"/>
    <property type="project" value="UniProtKB-KW"/>
</dbReference>
<dbReference type="PROSITE" id="PS52012">
    <property type="entry name" value="CFEM"/>
    <property type="match status" value="1"/>
</dbReference>
<dbReference type="GO" id="GO:0005576">
    <property type="term" value="C:extracellular region"/>
    <property type="evidence" value="ECO:0007669"/>
    <property type="project" value="UniProtKB-SubCell"/>
</dbReference>
<keyword evidence="5" id="KW-0336">GPI-anchor</keyword>
<keyword evidence="6 11" id="KW-0732">Signal</keyword>
<gene>
    <name evidence="13" type="ORF">B0H67DRAFT_641587</name>
</gene>
<dbReference type="EMBL" id="JAUKUA010000002">
    <property type="protein sequence ID" value="KAK0725141.1"/>
    <property type="molecule type" value="Genomic_DNA"/>
</dbReference>
<reference evidence="13" key="1">
    <citation type="submission" date="2023-06" db="EMBL/GenBank/DDBJ databases">
        <title>Genome-scale phylogeny and comparative genomics of the fungal order Sordariales.</title>
        <authorList>
            <consortium name="Lawrence Berkeley National Laboratory"/>
            <person name="Hensen N."/>
            <person name="Bonometti L."/>
            <person name="Westerberg I."/>
            <person name="Brannstrom I.O."/>
            <person name="Guillou S."/>
            <person name="Cros-Aarteil S."/>
            <person name="Calhoun S."/>
            <person name="Haridas S."/>
            <person name="Kuo A."/>
            <person name="Mondo S."/>
            <person name="Pangilinan J."/>
            <person name="Riley R."/>
            <person name="Labutti K."/>
            <person name="Andreopoulos B."/>
            <person name="Lipzen A."/>
            <person name="Chen C."/>
            <person name="Yanf M."/>
            <person name="Daum C."/>
            <person name="Ng V."/>
            <person name="Clum A."/>
            <person name="Steindorff A."/>
            <person name="Ohm R."/>
            <person name="Martin F."/>
            <person name="Silar P."/>
            <person name="Natvig D."/>
            <person name="Lalanne C."/>
            <person name="Gautier V."/>
            <person name="Ament-Velasquez S.L."/>
            <person name="Kruys A."/>
            <person name="Hutchinson M.I."/>
            <person name="Powell A.J."/>
            <person name="Barry K."/>
            <person name="Miller A.N."/>
            <person name="Grigoriev I.V."/>
            <person name="Debuchy R."/>
            <person name="Gladieux P."/>
            <person name="Thoren M.H."/>
            <person name="Johannesson H."/>
        </authorList>
    </citation>
    <scope>NUCLEOTIDE SEQUENCE</scope>
    <source>
        <strain evidence="13">SMH4607-1</strain>
    </source>
</reference>
<feature type="region of interest" description="Disordered" evidence="10">
    <location>
        <begin position="159"/>
        <end position="181"/>
    </location>
</feature>
<keyword evidence="4" id="KW-0964">Secreted</keyword>
<comment type="caution">
    <text evidence="9">Lacks conserved residue(s) required for the propagation of feature annotation.</text>
</comment>
<comment type="caution">
    <text evidence="13">The sequence shown here is derived from an EMBL/GenBank/DDBJ whole genome shotgun (WGS) entry which is preliminary data.</text>
</comment>
<evidence type="ECO:0000256" key="9">
    <source>
        <dbReference type="PROSITE-ProRule" id="PRU01356"/>
    </source>
</evidence>
<feature type="chain" id="PRO_5041410397" description="CFEM domain-containing protein" evidence="11">
    <location>
        <begin position="18"/>
        <end position="200"/>
    </location>
</feature>
<comment type="similarity">
    <text evidence="3">Belongs to the RBT5 family.</text>
</comment>
<dbReference type="Proteomes" id="UP001172102">
    <property type="component" value="Unassembled WGS sequence"/>
</dbReference>
<keyword evidence="9" id="KW-0349">Heme</keyword>
<evidence type="ECO:0000256" key="7">
    <source>
        <dbReference type="ARBA" id="ARBA00023157"/>
    </source>
</evidence>
<name>A0AA40B011_9PEZI</name>
<proteinExistence type="inferred from homology"/>
<protein>
    <recommendedName>
        <fullName evidence="12">CFEM domain-containing protein</fullName>
    </recommendedName>
</protein>